<name>A0A6M4MCP5_9ALTE</name>
<dbReference type="Gene3D" id="3.10.540.10">
    <property type="entry name" value="duf1285 like domain"/>
    <property type="match status" value="1"/>
</dbReference>
<proteinExistence type="predicted"/>
<dbReference type="Pfam" id="PF06938">
    <property type="entry name" value="DUF1285_N"/>
    <property type="match status" value="1"/>
</dbReference>
<sequence>MDLSKFKQQIERGADGRALPPVEKWDPPFCGDLDMRIALDGSWHYNGTPIGRHSLVQLFASVLKKEAGSYFLVTPVEKVGLQVEDVPFIITGWRQSDDTLIFVTNMDDEFTVSQDNPLELRDPPAALRSSDASPIPYVKVRRNLWGRLHQNVYYQLIELADPKPMANGQTSFEMKSGQYLFSLGAVTV</sequence>
<dbReference type="Pfam" id="PF21028">
    <property type="entry name" value="DUF1285_C"/>
    <property type="match status" value="1"/>
</dbReference>
<dbReference type="InterPro" id="IPR010707">
    <property type="entry name" value="DUF1285"/>
</dbReference>
<dbReference type="Proteomes" id="UP000219285">
    <property type="component" value="Chromosome"/>
</dbReference>
<feature type="domain" description="DUF1285" evidence="1">
    <location>
        <begin position="20"/>
        <end position="86"/>
    </location>
</feature>
<evidence type="ECO:0000259" key="1">
    <source>
        <dbReference type="Pfam" id="PF06938"/>
    </source>
</evidence>
<evidence type="ECO:0000259" key="2">
    <source>
        <dbReference type="Pfam" id="PF21028"/>
    </source>
</evidence>
<dbReference type="KEGG" id="apel:CA267_008985"/>
<dbReference type="EMBL" id="CP052766">
    <property type="protein sequence ID" value="QJR80903.1"/>
    <property type="molecule type" value="Genomic_DNA"/>
</dbReference>
<gene>
    <name evidence="3" type="ORF">CA267_008985</name>
</gene>
<dbReference type="InterPro" id="IPR048342">
    <property type="entry name" value="DUF1285_C"/>
</dbReference>
<keyword evidence="4" id="KW-1185">Reference proteome</keyword>
<dbReference type="InterPro" id="IPR048341">
    <property type="entry name" value="DUF1285_N"/>
</dbReference>
<protein>
    <submittedName>
        <fullName evidence="3">DUF1285 domain-containing protein</fullName>
    </submittedName>
</protein>
<dbReference type="AlphaFoldDB" id="A0A6M4MCP5"/>
<accession>A0A6M4MCP5</accession>
<evidence type="ECO:0000313" key="3">
    <source>
        <dbReference type="EMBL" id="QJR80903.1"/>
    </source>
</evidence>
<reference evidence="3 4" key="2">
    <citation type="submission" date="2020-04" db="EMBL/GenBank/DDBJ databases">
        <title>Complete genome sequence of Alteromonas pelagimontana 5.12T.</title>
        <authorList>
            <person name="Sinha R.K."/>
            <person name="Krishnan K.P."/>
            <person name="Kurian J.P."/>
        </authorList>
    </citation>
    <scope>NUCLEOTIDE SEQUENCE [LARGE SCALE GENOMIC DNA]</scope>
    <source>
        <strain evidence="3 4">5.12</strain>
    </source>
</reference>
<dbReference type="RefSeq" id="WP_075607796.1">
    <property type="nucleotide sequence ID" value="NZ_CP052766.1"/>
</dbReference>
<organism evidence="3 4">
    <name type="scientific">Alteromonas pelagimontana</name>
    <dbReference type="NCBI Taxonomy" id="1858656"/>
    <lineage>
        <taxon>Bacteria</taxon>
        <taxon>Pseudomonadati</taxon>
        <taxon>Pseudomonadota</taxon>
        <taxon>Gammaproteobacteria</taxon>
        <taxon>Alteromonadales</taxon>
        <taxon>Alteromonadaceae</taxon>
        <taxon>Alteromonas/Salinimonas group</taxon>
        <taxon>Alteromonas</taxon>
    </lineage>
</organism>
<dbReference type="PIRSF" id="PIRSF029557">
    <property type="entry name" value="UCP029557"/>
    <property type="match status" value="1"/>
</dbReference>
<feature type="domain" description="DUF1285" evidence="2">
    <location>
        <begin position="87"/>
        <end position="183"/>
    </location>
</feature>
<dbReference type="OrthoDB" id="3078366at2"/>
<reference evidence="4" key="1">
    <citation type="submission" date="2014-12" db="EMBL/GenBank/DDBJ databases">
        <title>Complete genome sequence of a multi-drug resistant Klebsiella pneumoniae.</title>
        <authorList>
            <person name="Hua X."/>
            <person name="Chen Q."/>
            <person name="Li X."/>
            <person name="Feng Y."/>
            <person name="Ruan Z."/>
            <person name="Yu Y."/>
        </authorList>
    </citation>
    <scope>NUCLEOTIDE SEQUENCE [LARGE SCALE GENOMIC DNA]</scope>
    <source>
        <strain evidence="4">5.12</strain>
    </source>
</reference>
<dbReference type="InterPro" id="IPR023361">
    <property type="entry name" value="DUF1285_beta_roll_sf"/>
</dbReference>
<dbReference type="Gene3D" id="2.30.270.10">
    <property type="entry name" value="duf1285 protein"/>
    <property type="match status" value="1"/>
</dbReference>
<evidence type="ECO:0000313" key="4">
    <source>
        <dbReference type="Proteomes" id="UP000219285"/>
    </source>
</evidence>